<dbReference type="SUPFAM" id="SSF69593">
    <property type="entry name" value="Glycerol-3-phosphate (1)-acyltransferase"/>
    <property type="match status" value="1"/>
</dbReference>
<keyword evidence="4" id="KW-1133">Transmembrane helix</keyword>
<evidence type="ECO:0000256" key="4">
    <source>
        <dbReference type="SAM" id="Phobius"/>
    </source>
</evidence>
<keyword evidence="3" id="KW-0012">Acyltransferase</keyword>
<evidence type="ECO:0000313" key="6">
    <source>
        <dbReference type="EMBL" id="WXT99848.1"/>
    </source>
</evidence>
<dbReference type="Pfam" id="PF01553">
    <property type="entry name" value="Acyltransferase"/>
    <property type="match status" value="1"/>
</dbReference>
<dbReference type="SMART" id="SM00563">
    <property type="entry name" value="PlsC"/>
    <property type="match status" value="1"/>
</dbReference>
<feature type="transmembrane region" description="Helical" evidence="4">
    <location>
        <begin position="7"/>
        <end position="30"/>
    </location>
</feature>
<dbReference type="EMBL" id="CP138327">
    <property type="protein sequence ID" value="WXT99848.1"/>
    <property type="molecule type" value="Genomic_DNA"/>
</dbReference>
<keyword evidence="4" id="KW-0812">Transmembrane</keyword>
<keyword evidence="4" id="KW-0472">Membrane</keyword>
<dbReference type="InterPro" id="IPR002123">
    <property type="entry name" value="Plipid/glycerol_acylTrfase"/>
</dbReference>
<dbReference type="PANTHER" id="PTHR10434:SF40">
    <property type="entry name" value="1-ACYL-SN-GLYCEROL-3-PHOSPHATE ACYLTRANSFERASE"/>
    <property type="match status" value="1"/>
</dbReference>
<dbReference type="GO" id="GO:0003841">
    <property type="term" value="F:1-acylglycerol-3-phosphate O-acyltransferase activity"/>
    <property type="evidence" value="ECO:0007669"/>
    <property type="project" value="TreeGrafter"/>
</dbReference>
<comment type="pathway">
    <text evidence="1">Lipid metabolism.</text>
</comment>
<protein>
    <recommendedName>
        <fullName evidence="5">Phospholipid/glycerol acyltransferase domain-containing protein</fullName>
    </recommendedName>
</protein>
<accession>A0AAU6PFS3</accession>
<proteinExistence type="predicted"/>
<organism evidence="6">
    <name type="scientific">Catillopecten margaritatus gill symbiont</name>
    <dbReference type="NCBI Taxonomy" id="3083288"/>
    <lineage>
        <taxon>Bacteria</taxon>
        <taxon>Pseudomonadati</taxon>
        <taxon>Pseudomonadota</taxon>
        <taxon>Gammaproteobacteria</taxon>
        <taxon>sulfur-oxidizing symbionts</taxon>
    </lineage>
</organism>
<name>A0AAU6PFS3_9GAMM</name>
<reference evidence="6" key="1">
    <citation type="submission" date="2023-10" db="EMBL/GenBank/DDBJ databases">
        <title>The first scallop-associated chemosynthetic bacterial symbiont.</title>
        <authorList>
            <person name="Lin Y.-T."/>
            <person name="Sun J."/>
            <person name="Ip J.C.-H."/>
            <person name="He X."/>
            <person name="Gao Z.-M."/>
            <person name="Perez M."/>
            <person name="Xu T."/>
            <person name="Qian P.-Y."/>
            <person name="Qiu J.-W."/>
        </authorList>
    </citation>
    <scope>NUCLEOTIDE SEQUENCE</scope>
    <source>
        <strain evidence="6">Gill1</strain>
    </source>
</reference>
<evidence type="ECO:0000259" key="5">
    <source>
        <dbReference type="SMART" id="SM00563"/>
    </source>
</evidence>
<dbReference type="CDD" id="cd07989">
    <property type="entry name" value="LPLAT_AGPAT-like"/>
    <property type="match status" value="1"/>
</dbReference>
<evidence type="ECO:0000256" key="2">
    <source>
        <dbReference type="ARBA" id="ARBA00022679"/>
    </source>
</evidence>
<gene>
    <name evidence="6" type="ORF">Ctma_0552</name>
</gene>
<dbReference type="GO" id="GO:0006654">
    <property type="term" value="P:phosphatidic acid biosynthetic process"/>
    <property type="evidence" value="ECO:0007669"/>
    <property type="project" value="TreeGrafter"/>
</dbReference>
<evidence type="ECO:0000256" key="3">
    <source>
        <dbReference type="ARBA" id="ARBA00023315"/>
    </source>
</evidence>
<keyword evidence="2" id="KW-0808">Transferase</keyword>
<sequence length="237" mass="26676">MMLFLKSLLYFLGSSIVLTILVAIALTVFFTPIQVRYAIFIKWSDFCIWWLRTTLNIKLNVIGKENIPTTPCVIISNHQSTWETIGFQTIFPHHTWVLKQELLWIPVFGWGLALLKPITINRGEKLKALKKVIKQGAVKISEGIFVVVFPEGTRQPYGQLGEYQKGGVSIAKKTGTDICPVYHNAGRFWPKGSFIKYPGTITVVIGKSISVKGKSAGKLIKEVKDWTEETAKNIAEH</sequence>
<evidence type="ECO:0000256" key="1">
    <source>
        <dbReference type="ARBA" id="ARBA00005189"/>
    </source>
</evidence>
<feature type="domain" description="Phospholipid/glycerol acyltransferase" evidence="5">
    <location>
        <begin position="72"/>
        <end position="186"/>
    </location>
</feature>
<dbReference type="PANTHER" id="PTHR10434">
    <property type="entry name" value="1-ACYL-SN-GLYCEROL-3-PHOSPHATE ACYLTRANSFERASE"/>
    <property type="match status" value="1"/>
</dbReference>
<dbReference type="AlphaFoldDB" id="A0AAU6PFS3"/>